<feature type="signal peptide" evidence="2">
    <location>
        <begin position="1"/>
        <end position="28"/>
    </location>
</feature>
<dbReference type="Proteomes" id="UP000199413">
    <property type="component" value="Unassembled WGS sequence"/>
</dbReference>
<reference evidence="4" key="1">
    <citation type="submission" date="2016-06" db="EMBL/GenBank/DDBJ databases">
        <authorList>
            <person name="Varghese N."/>
            <person name="Submissions Spin"/>
        </authorList>
    </citation>
    <scope>NUCLEOTIDE SEQUENCE [LARGE SCALE GENOMIC DNA]</scope>
    <source>
        <strain evidence="4">DSM 45431</strain>
    </source>
</reference>
<keyword evidence="2" id="KW-0732">Signal</keyword>
<feature type="region of interest" description="Disordered" evidence="1">
    <location>
        <begin position="229"/>
        <end position="255"/>
    </location>
</feature>
<feature type="chain" id="PRO_5008745526" description="PKD domain-containing protein" evidence="2">
    <location>
        <begin position="29"/>
        <end position="301"/>
    </location>
</feature>
<organism evidence="3 4">
    <name type="scientific">Micromonospora rhizosphaerae</name>
    <dbReference type="NCBI Taxonomy" id="568872"/>
    <lineage>
        <taxon>Bacteria</taxon>
        <taxon>Bacillati</taxon>
        <taxon>Actinomycetota</taxon>
        <taxon>Actinomycetes</taxon>
        <taxon>Micromonosporales</taxon>
        <taxon>Micromonosporaceae</taxon>
        <taxon>Micromonospora</taxon>
    </lineage>
</organism>
<keyword evidence="4" id="KW-1185">Reference proteome</keyword>
<protein>
    <recommendedName>
        <fullName evidence="5">PKD domain-containing protein</fullName>
    </recommendedName>
</protein>
<evidence type="ECO:0000256" key="1">
    <source>
        <dbReference type="SAM" id="MobiDB-lite"/>
    </source>
</evidence>
<sequence length="301" mass="31018">MLPVTRSLVAVGGAAVALLLTNAVAAQAGLGDPVNCTANPTNPACVIQIGTPGGSEGGGGSGSSGCRNGAGETIPCYVEGKGWLGESYCYWQKATGDDLKFAEALGGKVDPPGYWYVGSCGDPITNFWPPGLILYRVYDSNPGLQRLAQEAIRHLNLPAPRIRLNPAPPAPQVVYVPTWLWIDDAVWSPRSATASLAGLSVTAVGTPTTVTWSTGDGGTKECGQGTAWKAGTDPRKASPDCGHTYTSPSRRSSGGTYTVTATITWRITWSGGGTSGSEPNLTSTTSVSVQVLEASAVNTKS</sequence>
<evidence type="ECO:0000313" key="3">
    <source>
        <dbReference type="EMBL" id="SCL25962.1"/>
    </source>
</evidence>
<evidence type="ECO:0000313" key="4">
    <source>
        <dbReference type="Proteomes" id="UP000199413"/>
    </source>
</evidence>
<evidence type="ECO:0008006" key="5">
    <source>
        <dbReference type="Google" id="ProtNLM"/>
    </source>
</evidence>
<gene>
    <name evidence="3" type="ORF">GA0070624_3210</name>
</gene>
<name>A0A1C6S9K8_9ACTN</name>
<evidence type="ECO:0000256" key="2">
    <source>
        <dbReference type="SAM" id="SignalP"/>
    </source>
</evidence>
<accession>A0A1C6S9K8</accession>
<proteinExistence type="predicted"/>
<dbReference type="AlphaFoldDB" id="A0A1C6S9K8"/>
<feature type="compositionally biased region" description="Polar residues" evidence="1">
    <location>
        <begin position="244"/>
        <end position="255"/>
    </location>
</feature>
<dbReference type="STRING" id="568872.GA0070624_3210"/>
<dbReference type="EMBL" id="FMHV01000002">
    <property type="protein sequence ID" value="SCL25962.1"/>
    <property type="molecule type" value="Genomic_DNA"/>
</dbReference>